<dbReference type="SUPFAM" id="SSF51735">
    <property type="entry name" value="NAD(P)-binding Rossmann-fold domains"/>
    <property type="match status" value="1"/>
</dbReference>
<dbReference type="Pfam" id="PF00107">
    <property type="entry name" value="ADH_zinc_N"/>
    <property type="match status" value="1"/>
</dbReference>
<proteinExistence type="inferred from homology"/>
<protein>
    <submittedName>
        <fullName evidence="5">Putative zinc-binding oxidoreductase ToxD</fullName>
    </submittedName>
</protein>
<dbReference type="PANTHER" id="PTHR45348">
    <property type="entry name" value="HYPOTHETICAL OXIDOREDUCTASE (EUROFUNG)"/>
    <property type="match status" value="1"/>
</dbReference>
<dbReference type="EMBL" id="SNSC02000010">
    <property type="protein sequence ID" value="TID20791.1"/>
    <property type="molecule type" value="Genomic_DNA"/>
</dbReference>
<reference evidence="5 6" key="1">
    <citation type="submission" date="2019-04" db="EMBL/GenBank/DDBJ databases">
        <title>High contiguity whole genome sequence and gene annotation resource for two Venturia nashicola isolates.</title>
        <authorList>
            <person name="Prokchorchik M."/>
            <person name="Won K."/>
            <person name="Lee Y."/>
            <person name="Choi E.D."/>
            <person name="Segonzac C."/>
            <person name="Sohn K.H."/>
        </authorList>
    </citation>
    <scope>NUCLEOTIDE SEQUENCE [LARGE SCALE GENOMIC DNA]</scope>
    <source>
        <strain evidence="5 6">PRI2</strain>
    </source>
</reference>
<dbReference type="SMART" id="SM00829">
    <property type="entry name" value="PKS_ER"/>
    <property type="match status" value="1"/>
</dbReference>
<dbReference type="SUPFAM" id="SSF50129">
    <property type="entry name" value="GroES-like"/>
    <property type="match status" value="1"/>
</dbReference>
<evidence type="ECO:0000313" key="6">
    <source>
        <dbReference type="Proteomes" id="UP000298493"/>
    </source>
</evidence>
<comment type="subunit">
    <text evidence="2">Monomer.</text>
</comment>
<feature type="domain" description="Enoyl reductase (ER)" evidence="4">
    <location>
        <begin position="13"/>
        <end position="347"/>
    </location>
</feature>
<dbReference type="GO" id="GO:0016651">
    <property type="term" value="F:oxidoreductase activity, acting on NAD(P)H"/>
    <property type="evidence" value="ECO:0007669"/>
    <property type="project" value="InterPro"/>
</dbReference>
<dbReference type="Proteomes" id="UP000298493">
    <property type="component" value="Unassembled WGS sequence"/>
</dbReference>
<evidence type="ECO:0000256" key="3">
    <source>
        <dbReference type="ARBA" id="ARBA00023002"/>
    </source>
</evidence>
<keyword evidence="3" id="KW-0560">Oxidoreductase</keyword>
<organism evidence="5 6">
    <name type="scientific">Venturia nashicola</name>
    <dbReference type="NCBI Taxonomy" id="86259"/>
    <lineage>
        <taxon>Eukaryota</taxon>
        <taxon>Fungi</taxon>
        <taxon>Dikarya</taxon>
        <taxon>Ascomycota</taxon>
        <taxon>Pezizomycotina</taxon>
        <taxon>Dothideomycetes</taxon>
        <taxon>Pleosporomycetidae</taxon>
        <taxon>Venturiales</taxon>
        <taxon>Venturiaceae</taxon>
        <taxon>Venturia</taxon>
    </lineage>
</organism>
<comment type="similarity">
    <text evidence="1">Belongs to the zinc-containing alcohol dehydrogenase family.</text>
</comment>
<dbReference type="Gene3D" id="3.40.50.720">
    <property type="entry name" value="NAD(P)-binding Rossmann-like Domain"/>
    <property type="match status" value="1"/>
</dbReference>
<name>A0A4Z1P8D8_9PEZI</name>
<evidence type="ECO:0000256" key="1">
    <source>
        <dbReference type="ARBA" id="ARBA00008072"/>
    </source>
</evidence>
<gene>
    <name evidence="5" type="ORF">E6O75_ATG05555</name>
</gene>
<dbReference type="InterPro" id="IPR013149">
    <property type="entry name" value="ADH-like_C"/>
</dbReference>
<comment type="caution">
    <text evidence="5">The sequence shown here is derived from an EMBL/GenBank/DDBJ whole genome shotgun (WGS) entry which is preliminary data.</text>
</comment>
<dbReference type="InterPro" id="IPR047122">
    <property type="entry name" value="Trans-enoyl_RdTase-like"/>
</dbReference>
<accession>A0A4Z1P8D8</accession>
<dbReference type="AlphaFoldDB" id="A0A4Z1P8D8"/>
<dbReference type="InterPro" id="IPR036291">
    <property type="entry name" value="NAD(P)-bd_dom_sf"/>
</dbReference>
<dbReference type="InterPro" id="IPR013154">
    <property type="entry name" value="ADH-like_N"/>
</dbReference>
<dbReference type="CDD" id="cd08249">
    <property type="entry name" value="enoyl_reductase_like"/>
    <property type="match status" value="1"/>
</dbReference>
<dbReference type="InterPro" id="IPR020843">
    <property type="entry name" value="ER"/>
</dbReference>
<keyword evidence="6" id="KW-1185">Reference proteome</keyword>
<dbReference type="InterPro" id="IPR011032">
    <property type="entry name" value="GroES-like_sf"/>
</dbReference>
<dbReference type="PANTHER" id="PTHR45348:SF2">
    <property type="entry name" value="ZINC-TYPE ALCOHOL DEHYDROGENASE-LIKE PROTEIN C2E1P3.01"/>
    <property type="match status" value="1"/>
</dbReference>
<evidence type="ECO:0000259" key="4">
    <source>
        <dbReference type="SMART" id="SM00829"/>
    </source>
</evidence>
<evidence type="ECO:0000256" key="2">
    <source>
        <dbReference type="ARBA" id="ARBA00011245"/>
    </source>
</evidence>
<sequence>MSATTMRALKAHGAKTAAVDEGVPIPSLRPDYILVKTKAVALNPTDWKHIGFVESPCTIGCDFAGTVEKVGDNIQGRWKQGDRVFGFVHGGNTGSPADGTFGEYLLAKGATIMSVPDDMGFEEAATFGVGTVTVGQGMYQKMGLPFPDSPATGSPSILIYGGSSATGALAIQYAKLSGFEVFTTCSKHNFEFVKSLGADHVFDYSSPSCASDIRKASNSKLYYAWDTISEEKTAKVCADALSNEPPSGQTLRYGAILNVKCPRDDVTSTFTLGYTSLGEGFEKFGRKFEANPDDLAFSSKFSALSQKLIEEKKIRAHRYEVREGGLDGILGGLDDMRNGKISGTKIVYRIS</sequence>
<dbReference type="Pfam" id="PF08240">
    <property type="entry name" value="ADH_N"/>
    <property type="match status" value="1"/>
</dbReference>
<evidence type="ECO:0000313" key="5">
    <source>
        <dbReference type="EMBL" id="TID20791.1"/>
    </source>
</evidence>
<dbReference type="STRING" id="86259.A0A4Z1P8D8"/>
<dbReference type="Gene3D" id="3.90.180.10">
    <property type="entry name" value="Medium-chain alcohol dehydrogenases, catalytic domain"/>
    <property type="match status" value="1"/>
</dbReference>